<dbReference type="OrthoDB" id="39107at2157"/>
<organism evidence="1 2">
    <name type="scientific">Halomicrobium zhouii</name>
    <dbReference type="NCBI Taxonomy" id="767519"/>
    <lineage>
        <taxon>Archaea</taxon>
        <taxon>Methanobacteriati</taxon>
        <taxon>Methanobacteriota</taxon>
        <taxon>Stenosarchaea group</taxon>
        <taxon>Halobacteria</taxon>
        <taxon>Halobacteriales</taxon>
        <taxon>Haloarculaceae</taxon>
        <taxon>Halomicrobium</taxon>
    </lineage>
</organism>
<accession>A0A1I6LVI8</accession>
<dbReference type="EMBL" id="FOZK01000003">
    <property type="protein sequence ID" value="SFS07455.1"/>
    <property type="molecule type" value="Genomic_DNA"/>
</dbReference>
<dbReference type="AlphaFoldDB" id="A0A1I6LVI8"/>
<keyword evidence="2" id="KW-1185">Reference proteome</keyword>
<evidence type="ECO:0000313" key="2">
    <source>
        <dbReference type="Proteomes" id="UP000199062"/>
    </source>
</evidence>
<name>A0A1I6LVI8_9EURY</name>
<evidence type="ECO:0000313" key="1">
    <source>
        <dbReference type="EMBL" id="SFS07455.1"/>
    </source>
</evidence>
<protein>
    <submittedName>
        <fullName evidence="1">Predicted P-loop ATPase/GTPase</fullName>
    </submittedName>
</protein>
<reference evidence="1 2" key="1">
    <citation type="submission" date="2016-10" db="EMBL/GenBank/DDBJ databases">
        <authorList>
            <person name="de Groot N.N."/>
        </authorList>
    </citation>
    <scope>NUCLEOTIDE SEQUENCE [LARGE SCALE GENOMIC DNA]</scope>
    <source>
        <strain evidence="1 2">CGMCC 1.10457</strain>
    </source>
</reference>
<dbReference type="STRING" id="767519.SAMN05216559_3223"/>
<dbReference type="RefSeq" id="WP_089817559.1">
    <property type="nucleotide sequence ID" value="NZ_FOZK01000003.1"/>
</dbReference>
<gene>
    <name evidence="1" type="ORF">SAMN05216559_3223</name>
</gene>
<sequence>MKLLVAGSERVDAGKTTFSVGLLERTGAVGYKPRAGNDYWHDHDDWDRASADGRLYGKDAKRLVGASPPDFQPEAINPIHRLWHPSPGGGAGILGSEDREFLVDRVGDEFVVNETVSLPDQVRERLALDDARVVSSLDEFNATMARLHVPALQSLSGEIEERQRAVVESYGDVARPLADLAPDAVAVVEPTLARLYDGDRYAKACEVATGGPGTGQLEERVGSVVDLVESAATVQLPALDGDDRNDPAAIADAYEPAYDALLGTAFDGE</sequence>
<dbReference type="Proteomes" id="UP000199062">
    <property type="component" value="Unassembled WGS sequence"/>
</dbReference>
<proteinExistence type="predicted"/>